<gene>
    <name evidence="2" type="ordered locus">MTR_3g115410</name>
</gene>
<reference evidence="2 4" key="2">
    <citation type="journal article" date="2014" name="BMC Genomics">
        <title>An improved genome release (version Mt4.0) for the model legume Medicago truncatula.</title>
        <authorList>
            <person name="Tang H."/>
            <person name="Krishnakumar V."/>
            <person name="Bidwell S."/>
            <person name="Rosen B."/>
            <person name="Chan A."/>
            <person name="Zhou S."/>
            <person name="Gentzbittel L."/>
            <person name="Childs K.L."/>
            <person name="Yandell M."/>
            <person name="Gundlach H."/>
            <person name="Mayer K.F."/>
            <person name="Schwartz D.C."/>
            <person name="Town C.D."/>
        </authorList>
    </citation>
    <scope>GENOME REANNOTATION</scope>
    <source>
        <strain evidence="2">A17</strain>
        <strain evidence="3 4">cv. Jemalong A17</strain>
    </source>
</reference>
<feature type="compositionally biased region" description="Basic and acidic residues" evidence="1">
    <location>
        <begin position="71"/>
        <end position="81"/>
    </location>
</feature>
<evidence type="ECO:0000313" key="4">
    <source>
        <dbReference type="Proteomes" id="UP000002051"/>
    </source>
</evidence>
<proteinExistence type="predicted"/>
<reference evidence="3" key="3">
    <citation type="submission" date="2015-04" db="UniProtKB">
        <authorList>
            <consortium name="EnsemblPlants"/>
        </authorList>
    </citation>
    <scope>IDENTIFICATION</scope>
    <source>
        <strain evidence="3">cv. Jemalong A17</strain>
    </source>
</reference>
<sequence length="92" mass="10208">MTKGFKVFETLAFEVEIHNGFHLFERMVVGAESLVGRKESIAKRKAQSLKVSINGHIDDNDESDVGIESIGEGRRQERAAATERAATTENFV</sequence>
<feature type="compositionally biased region" description="Low complexity" evidence="1">
    <location>
        <begin position="82"/>
        <end position="92"/>
    </location>
</feature>
<dbReference type="Proteomes" id="UP000002051">
    <property type="component" value="Chromosome 3"/>
</dbReference>
<evidence type="ECO:0000313" key="2">
    <source>
        <dbReference type="EMBL" id="KEH36317.1"/>
    </source>
</evidence>
<organism evidence="2 4">
    <name type="scientific">Medicago truncatula</name>
    <name type="common">Barrel medic</name>
    <name type="synonym">Medicago tribuloides</name>
    <dbReference type="NCBI Taxonomy" id="3880"/>
    <lineage>
        <taxon>Eukaryota</taxon>
        <taxon>Viridiplantae</taxon>
        <taxon>Streptophyta</taxon>
        <taxon>Embryophyta</taxon>
        <taxon>Tracheophyta</taxon>
        <taxon>Spermatophyta</taxon>
        <taxon>Magnoliopsida</taxon>
        <taxon>eudicotyledons</taxon>
        <taxon>Gunneridae</taxon>
        <taxon>Pentapetalae</taxon>
        <taxon>rosids</taxon>
        <taxon>fabids</taxon>
        <taxon>Fabales</taxon>
        <taxon>Fabaceae</taxon>
        <taxon>Papilionoideae</taxon>
        <taxon>50 kb inversion clade</taxon>
        <taxon>NPAAA clade</taxon>
        <taxon>Hologalegina</taxon>
        <taxon>IRL clade</taxon>
        <taxon>Trifolieae</taxon>
        <taxon>Medicago</taxon>
    </lineage>
</organism>
<name>A0A072V3B4_MEDTR</name>
<evidence type="ECO:0000256" key="1">
    <source>
        <dbReference type="SAM" id="MobiDB-lite"/>
    </source>
</evidence>
<dbReference type="AlphaFoldDB" id="A0A072V3B4"/>
<dbReference type="EMBL" id="CM001219">
    <property type="protein sequence ID" value="KEH36317.1"/>
    <property type="molecule type" value="Genomic_DNA"/>
</dbReference>
<feature type="region of interest" description="Disordered" evidence="1">
    <location>
        <begin position="71"/>
        <end position="92"/>
    </location>
</feature>
<accession>A0A072V3B4</accession>
<protein>
    <submittedName>
        <fullName evidence="2 3">Uncharacterized protein</fullName>
    </submittedName>
</protein>
<evidence type="ECO:0000313" key="3">
    <source>
        <dbReference type="EnsemblPlants" id="KEH36317"/>
    </source>
</evidence>
<dbReference type="EnsemblPlants" id="KEH36317">
    <property type="protein sequence ID" value="KEH36317"/>
    <property type="gene ID" value="MTR_3g115410"/>
</dbReference>
<dbReference type="HOGENOM" id="CLU_2416605_0_0_1"/>
<keyword evidence="4" id="KW-1185">Reference proteome</keyword>
<reference evidence="2 4" key="1">
    <citation type="journal article" date="2011" name="Nature">
        <title>The Medicago genome provides insight into the evolution of rhizobial symbioses.</title>
        <authorList>
            <person name="Young N.D."/>
            <person name="Debelle F."/>
            <person name="Oldroyd G.E."/>
            <person name="Geurts R."/>
            <person name="Cannon S.B."/>
            <person name="Udvardi M.K."/>
            <person name="Benedito V.A."/>
            <person name="Mayer K.F."/>
            <person name="Gouzy J."/>
            <person name="Schoof H."/>
            <person name="Van de Peer Y."/>
            <person name="Proost S."/>
            <person name="Cook D.R."/>
            <person name="Meyers B.C."/>
            <person name="Spannagl M."/>
            <person name="Cheung F."/>
            <person name="De Mita S."/>
            <person name="Krishnakumar V."/>
            <person name="Gundlach H."/>
            <person name="Zhou S."/>
            <person name="Mudge J."/>
            <person name="Bharti A.K."/>
            <person name="Murray J.D."/>
            <person name="Naoumkina M.A."/>
            <person name="Rosen B."/>
            <person name="Silverstein K.A."/>
            <person name="Tang H."/>
            <person name="Rombauts S."/>
            <person name="Zhao P.X."/>
            <person name="Zhou P."/>
            <person name="Barbe V."/>
            <person name="Bardou P."/>
            <person name="Bechner M."/>
            <person name="Bellec A."/>
            <person name="Berger A."/>
            <person name="Berges H."/>
            <person name="Bidwell S."/>
            <person name="Bisseling T."/>
            <person name="Choisne N."/>
            <person name="Couloux A."/>
            <person name="Denny R."/>
            <person name="Deshpande S."/>
            <person name="Dai X."/>
            <person name="Doyle J.J."/>
            <person name="Dudez A.M."/>
            <person name="Farmer A.D."/>
            <person name="Fouteau S."/>
            <person name="Franken C."/>
            <person name="Gibelin C."/>
            <person name="Gish J."/>
            <person name="Goldstein S."/>
            <person name="Gonzalez A.J."/>
            <person name="Green P.J."/>
            <person name="Hallab A."/>
            <person name="Hartog M."/>
            <person name="Hua A."/>
            <person name="Humphray S.J."/>
            <person name="Jeong D.H."/>
            <person name="Jing Y."/>
            <person name="Jocker A."/>
            <person name="Kenton S.M."/>
            <person name="Kim D.J."/>
            <person name="Klee K."/>
            <person name="Lai H."/>
            <person name="Lang C."/>
            <person name="Lin S."/>
            <person name="Macmil S.L."/>
            <person name="Magdelenat G."/>
            <person name="Matthews L."/>
            <person name="McCorrison J."/>
            <person name="Monaghan E.L."/>
            <person name="Mun J.H."/>
            <person name="Najar F.Z."/>
            <person name="Nicholson C."/>
            <person name="Noirot C."/>
            <person name="O'Bleness M."/>
            <person name="Paule C.R."/>
            <person name="Poulain J."/>
            <person name="Prion F."/>
            <person name="Qin B."/>
            <person name="Qu C."/>
            <person name="Retzel E.F."/>
            <person name="Riddle C."/>
            <person name="Sallet E."/>
            <person name="Samain S."/>
            <person name="Samson N."/>
            <person name="Sanders I."/>
            <person name="Saurat O."/>
            <person name="Scarpelli C."/>
            <person name="Schiex T."/>
            <person name="Segurens B."/>
            <person name="Severin A.J."/>
            <person name="Sherrier D.J."/>
            <person name="Shi R."/>
            <person name="Sims S."/>
            <person name="Singer S.R."/>
            <person name="Sinharoy S."/>
            <person name="Sterck L."/>
            <person name="Viollet A."/>
            <person name="Wang B.B."/>
            <person name="Wang K."/>
            <person name="Wang M."/>
            <person name="Wang X."/>
            <person name="Warfsmann J."/>
            <person name="Weissenbach J."/>
            <person name="White D.D."/>
            <person name="White J.D."/>
            <person name="Wiley G.B."/>
            <person name="Wincker P."/>
            <person name="Xing Y."/>
            <person name="Yang L."/>
            <person name="Yao Z."/>
            <person name="Ying F."/>
            <person name="Zhai J."/>
            <person name="Zhou L."/>
            <person name="Zuber A."/>
            <person name="Denarie J."/>
            <person name="Dixon R.A."/>
            <person name="May G.D."/>
            <person name="Schwartz D.C."/>
            <person name="Rogers J."/>
            <person name="Quetier F."/>
            <person name="Town C.D."/>
            <person name="Roe B.A."/>
        </authorList>
    </citation>
    <scope>NUCLEOTIDE SEQUENCE [LARGE SCALE GENOMIC DNA]</scope>
    <source>
        <strain evidence="2">A17</strain>
        <strain evidence="3 4">cv. Jemalong A17</strain>
    </source>
</reference>